<name>A0A4E0RIE9_FASHE</name>
<evidence type="ECO:0000256" key="1">
    <source>
        <dbReference type="PROSITE-ProRule" id="PRU00042"/>
    </source>
</evidence>
<evidence type="ECO:0000313" key="5">
    <source>
        <dbReference type="Proteomes" id="UP000230066"/>
    </source>
</evidence>
<dbReference type="PROSITE" id="PS00028">
    <property type="entry name" value="ZINC_FINGER_C2H2_1"/>
    <property type="match status" value="1"/>
</dbReference>
<feature type="compositionally biased region" description="Basic and acidic residues" evidence="2">
    <location>
        <begin position="189"/>
        <end position="199"/>
    </location>
</feature>
<dbReference type="EMBL" id="JXXN02003696">
    <property type="protein sequence ID" value="THD21268.1"/>
    <property type="molecule type" value="Genomic_DNA"/>
</dbReference>
<dbReference type="SUPFAM" id="SSF57667">
    <property type="entry name" value="beta-beta-alpha zinc fingers"/>
    <property type="match status" value="1"/>
</dbReference>
<keyword evidence="5" id="KW-1185">Reference proteome</keyword>
<evidence type="ECO:0000259" key="3">
    <source>
        <dbReference type="PROSITE" id="PS50157"/>
    </source>
</evidence>
<evidence type="ECO:0000313" key="4">
    <source>
        <dbReference type="EMBL" id="THD21268.1"/>
    </source>
</evidence>
<evidence type="ECO:0000256" key="2">
    <source>
        <dbReference type="SAM" id="MobiDB-lite"/>
    </source>
</evidence>
<organism evidence="4 5">
    <name type="scientific">Fasciola hepatica</name>
    <name type="common">Liver fluke</name>
    <dbReference type="NCBI Taxonomy" id="6192"/>
    <lineage>
        <taxon>Eukaryota</taxon>
        <taxon>Metazoa</taxon>
        <taxon>Spiralia</taxon>
        <taxon>Lophotrochozoa</taxon>
        <taxon>Platyhelminthes</taxon>
        <taxon>Trematoda</taxon>
        <taxon>Digenea</taxon>
        <taxon>Plagiorchiida</taxon>
        <taxon>Echinostomata</taxon>
        <taxon>Echinostomatoidea</taxon>
        <taxon>Fasciolidae</taxon>
        <taxon>Fasciola</taxon>
    </lineage>
</organism>
<comment type="caution">
    <text evidence="4">The sequence shown here is derived from an EMBL/GenBank/DDBJ whole genome shotgun (WGS) entry which is preliminary data.</text>
</comment>
<dbReference type="AlphaFoldDB" id="A0A4E0RIE9"/>
<feature type="region of interest" description="Disordered" evidence="2">
    <location>
        <begin position="86"/>
        <end position="119"/>
    </location>
</feature>
<proteinExistence type="predicted"/>
<dbReference type="InterPro" id="IPR036236">
    <property type="entry name" value="Znf_C2H2_sf"/>
</dbReference>
<protein>
    <recommendedName>
        <fullName evidence="3">C2H2-type domain-containing protein</fullName>
    </recommendedName>
</protein>
<reference evidence="4" key="1">
    <citation type="submission" date="2019-03" db="EMBL/GenBank/DDBJ databases">
        <title>Improved annotation for the trematode Fasciola hepatica.</title>
        <authorList>
            <person name="Choi Y.-J."/>
            <person name="Martin J."/>
            <person name="Mitreva M."/>
        </authorList>
    </citation>
    <scope>NUCLEOTIDE SEQUENCE [LARGE SCALE GENOMIC DNA]</scope>
</reference>
<dbReference type="PROSITE" id="PS50157">
    <property type="entry name" value="ZINC_FINGER_C2H2_2"/>
    <property type="match status" value="1"/>
</dbReference>
<feature type="domain" description="C2H2-type" evidence="3">
    <location>
        <begin position="173"/>
        <end position="201"/>
    </location>
</feature>
<dbReference type="Proteomes" id="UP000230066">
    <property type="component" value="Unassembled WGS sequence"/>
</dbReference>
<dbReference type="SMART" id="SM00355">
    <property type="entry name" value="ZnF_C2H2"/>
    <property type="match status" value="2"/>
</dbReference>
<keyword evidence="1" id="KW-0863">Zinc-finger</keyword>
<accession>A0A4E0RIE9</accession>
<sequence length="208" mass="22880">MVDVAWRKLIIKVECAKNIDHEKTNRADSESICSTVYICRSCPTFRTLAKESVGNHLSEVHHISVKQLPGQLSGVDCRSSSVEVSQAPAPLSSSVENPWSTNSPPPRPHSPVSPLTKENFRPRKKITVTLNASPTLILATSPSVEMAQSTQGSSSHHDENAEERIKTCTQLLYECPFCDKRFSHTSALESHKIGQHKDSNMSCSTLGK</sequence>
<gene>
    <name evidence="4" type="ORF">D915_008052</name>
</gene>
<dbReference type="InterPro" id="IPR013087">
    <property type="entry name" value="Znf_C2H2_type"/>
</dbReference>
<keyword evidence="1" id="KW-0862">Zinc</keyword>
<dbReference type="GO" id="GO:0008270">
    <property type="term" value="F:zinc ion binding"/>
    <property type="evidence" value="ECO:0007669"/>
    <property type="project" value="UniProtKB-KW"/>
</dbReference>
<feature type="region of interest" description="Disordered" evidence="2">
    <location>
        <begin position="189"/>
        <end position="208"/>
    </location>
</feature>
<keyword evidence="1" id="KW-0479">Metal-binding</keyword>